<feature type="region of interest" description="Disordered" evidence="1">
    <location>
        <begin position="41"/>
        <end position="82"/>
    </location>
</feature>
<evidence type="ECO:0000256" key="1">
    <source>
        <dbReference type="SAM" id="MobiDB-lite"/>
    </source>
</evidence>
<dbReference type="KEGG" id="uvi:66065596"/>
<keyword evidence="4" id="KW-1185">Reference proteome</keyword>
<feature type="signal peptide" evidence="2">
    <location>
        <begin position="1"/>
        <end position="17"/>
    </location>
</feature>
<dbReference type="GeneID" id="66065596"/>
<proteinExistence type="predicted"/>
<dbReference type="AlphaFoldDB" id="A0A8E5HSA4"/>
<gene>
    <name evidence="3" type="ORF">UV8b_04818</name>
</gene>
<feature type="compositionally biased region" description="Low complexity" evidence="1">
    <location>
        <begin position="41"/>
        <end position="65"/>
    </location>
</feature>
<keyword evidence="2" id="KW-0732">Signal</keyword>
<dbReference type="Proteomes" id="UP000027002">
    <property type="component" value="Chromosome 4"/>
</dbReference>
<accession>A0A8E5HSA4</accession>
<name>A0A8E5HSA4_USTVR</name>
<evidence type="ECO:0000313" key="4">
    <source>
        <dbReference type="Proteomes" id="UP000027002"/>
    </source>
</evidence>
<feature type="chain" id="PRO_5034824405" evidence="2">
    <location>
        <begin position="18"/>
        <end position="119"/>
    </location>
</feature>
<dbReference type="EMBL" id="CP072756">
    <property type="protein sequence ID" value="QUC20577.1"/>
    <property type="molecule type" value="Genomic_DNA"/>
</dbReference>
<dbReference type="RefSeq" id="XP_042998250.1">
    <property type="nucleotide sequence ID" value="XM_043142316.1"/>
</dbReference>
<evidence type="ECO:0000313" key="3">
    <source>
        <dbReference type="EMBL" id="QUC20577.1"/>
    </source>
</evidence>
<organism evidence="3 4">
    <name type="scientific">Ustilaginoidea virens</name>
    <name type="common">Rice false smut fungus</name>
    <name type="synonym">Villosiclava virens</name>
    <dbReference type="NCBI Taxonomy" id="1159556"/>
    <lineage>
        <taxon>Eukaryota</taxon>
        <taxon>Fungi</taxon>
        <taxon>Dikarya</taxon>
        <taxon>Ascomycota</taxon>
        <taxon>Pezizomycotina</taxon>
        <taxon>Sordariomycetes</taxon>
        <taxon>Hypocreomycetidae</taxon>
        <taxon>Hypocreales</taxon>
        <taxon>Clavicipitaceae</taxon>
        <taxon>Ustilaginoidea</taxon>
    </lineage>
</organism>
<protein>
    <submittedName>
        <fullName evidence="3">Uncharacterized protein</fullName>
    </submittedName>
</protein>
<sequence length="119" mass="12876">MKFSTVFVAAFVAVVHAMPVEPLDVEDDGLAFLEARAGRGTSGRLLSSSGGSRGSSGSLFSGSTTNRIFPGGRYDPKSNNSGQVRNYAIKKCMIRNPNACEHSEDEDCTVRKWCENKIQ</sequence>
<reference evidence="3" key="1">
    <citation type="submission" date="2020-03" db="EMBL/GenBank/DDBJ databases">
        <title>A mixture of massive structural variations and highly conserved coding sequences in Ustilaginoidea virens genome.</title>
        <authorList>
            <person name="Zhang K."/>
            <person name="Zhao Z."/>
            <person name="Zhang Z."/>
            <person name="Li Y."/>
            <person name="Hsiang T."/>
            <person name="Sun W."/>
        </authorList>
    </citation>
    <scope>NUCLEOTIDE SEQUENCE</scope>
    <source>
        <strain evidence="3">UV-8b</strain>
    </source>
</reference>
<evidence type="ECO:0000256" key="2">
    <source>
        <dbReference type="SAM" id="SignalP"/>
    </source>
</evidence>